<reference evidence="7" key="3">
    <citation type="submission" date="2020-06" db="EMBL/GenBank/DDBJ databases">
        <title>Helianthus annuus Genome sequencing and assembly Release 2.</title>
        <authorList>
            <person name="Gouzy J."/>
            <person name="Langlade N."/>
            <person name="Munos S."/>
        </authorList>
    </citation>
    <scope>NUCLEOTIDE SEQUENCE</scope>
    <source>
        <tissue evidence="7">Leaves</tissue>
    </source>
</reference>
<evidence type="ECO:0000256" key="5">
    <source>
        <dbReference type="SAM" id="SignalP"/>
    </source>
</evidence>
<keyword evidence="4" id="KW-1015">Disulfide bond</keyword>
<keyword evidence="3 5" id="KW-0732">Signal</keyword>
<evidence type="ECO:0000256" key="1">
    <source>
        <dbReference type="ARBA" id="ARBA00004613"/>
    </source>
</evidence>
<accession>A0A251T0U6</accession>
<dbReference type="EMBL" id="CM007901">
    <property type="protein sequence ID" value="OTG04747.1"/>
    <property type="molecule type" value="Genomic_DNA"/>
</dbReference>
<feature type="chain" id="PRO_5041164256" evidence="5">
    <location>
        <begin position="21"/>
        <end position="78"/>
    </location>
</feature>
<dbReference type="AlphaFoldDB" id="A0A251T0U6"/>
<evidence type="ECO:0000256" key="2">
    <source>
        <dbReference type="ARBA" id="ARBA00022525"/>
    </source>
</evidence>
<reference evidence="7 9" key="1">
    <citation type="journal article" date="2017" name="Nature">
        <title>The sunflower genome provides insights into oil metabolism, flowering and Asterid evolution.</title>
        <authorList>
            <person name="Badouin H."/>
            <person name="Gouzy J."/>
            <person name="Grassa C.J."/>
            <person name="Murat F."/>
            <person name="Staton S.E."/>
            <person name="Cottret L."/>
            <person name="Lelandais-Briere C."/>
            <person name="Owens G.L."/>
            <person name="Carrere S."/>
            <person name="Mayjonade B."/>
            <person name="Legrand L."/>
            <person name="Gill N."/>
            <person name="Kane N.C."/>
            <person name="Bowers J.E."/>
            <person name="Hubner S."/>
            <person name="Bellec A."/>
            <person name="Berard A."/>
            <person name="Berges H."/>
            <person name="Blanchet N."/>
            <person name="Boniface M.C."/>
            <person name="Brunel D."/>
            <person name="Catrice O."/>
            <person name="Chaidir N."/>
            <person name="Claudel C."/>
            <person name="Donnadieu C."/>
            <person name="Faraut T."/>
            <person name="Fievet G."/>
            <person name="Helmstetter N."/>
            <person name="King M."/>
            <person name="Knapp S.J."/>
            <person name="Lai Z."/>
            <person name="Le Paslier M.C."/>
            <person name="Lippi Y."/>
            <person name="Lorenzon L."/>
            <person name="Mandel J.R."/>
            <person name="Marage G."/>
            <person name="Marchand G."/>
            <person name="Marquand E."/>
            <person name="Bret-Mestries E."/>
            <person name="Morien E."/>
            <person name="Nambeesan S."/>
            <person name="Nguyen T."/>
            <person name="Pegot-Espagnet P."/>
            <person name="Pouilly N."/>
            <person name="Raftis F."/>
            <person name="Sallet E."/>
            <person name="Schiex T."/>
            <person name="Thomas J."/>
            <person name="Vandecasteele C."/>
            <person name="Vares D."/>
            <person name="Vear F."/>
            <person name="Vautrin S."/>
            <person name="Crespi M."/>
            <person name="Mangin B."/>
            <person name="Burke J.M."/>
            <person name="Salse J."/>
            <person name="Munos S."/>
            <person name="Vincourt P."/>
            <person name="Rieseberg L.H."/>
            <person name="Langlade N.B."/>
        </authorList>
    </citation>
    <scope>NUCLEOTIDE SEQUENCE [LARGE SCALE GENOMIC DNA]</scope>
    <source>
        <strain evidence="9">cv. SF193</strain>
        <tissue evidence="7">Leaves</tissue>
    </source>
</reference>
<dbReference type="InterPro" id="IPR008176">
    <property type="entry name" value="Defensin_plant"/>
</dbReference>
<gene>
    <name evidence="8" type="primary">DEF</name>
    <name evidence="8" type="ORF">HannXRQ_Chr12g0365811</name>
    <name evidence="7" type="ORF">HanXRQr2_Chr12g0536661</name>
</gene>
<keyword evidence="2" id="KW-0964">Secreted</keyword>
<dbReference type="Proteomes" id="UP000215914">
    <property type="component" value="Chromosome 12"/>
</dbReference>
<dbReference type="Gramene" id="mRNA:HanXRQr2_Chr12g0536661">
    <property type="protein sequence ID" value="mRNA:HanXRQr2_Chr12g0536661"/>
    <property type="gene ID" value="HanXRQr2_Chr12g0536661"/>
</dbReference>
<reference evidence="8" key="2">
    <citation type="submission" date="2017-02" db="EMBL/GenBank/DDBJ databases">
        <title>Sunflower complete genome.</title>
        <authorList>
            <person name="Langlade N."/>
            <person name="Munos S."/>
        </authorList>
    </citation>
    <scope>NUCLEOTIDE SEQUENCE [LARGE SCALE GENOMIC DNA]</scope>
    <source>
        <tissue evidence="8">Leaves</tissue>
    </source>
</reference>
<dbReference type="PANTHER" id="PTHR33147:SF129">
    <property type="entry name" value="DEFENSIN-LIKE PROTEIN 2-RELATED"/>
    <property type="match status" value="1"/>
</dbReference>
<dbReference type="PANTHER" id="PTHR33147">
    <property type="entry name" value="DEFENSIN-LIKE PROTEIN 1"/>
    <property type="match status" value="1"/>
</dbReference>
<dbReference type="CDD" id="cd00107">
    <property type="entry name" value="Knot1"/>
    <property type="match status" value="1"/>
</dbReference>
<evidence type="ECO:0000313" key="9">
    <source>
        <dbReference type="Proteomes" id="UP000215914"/>
    </source>
</evidence>
<feature type="domain" description="Knottins-like" evidence="6">
    <location>
        <begin position="33"/>
        <end position="78"/>
    </location>
</feature>
<dbReference type="PRINTS" id="PR00288">
    <property type="entry name" value="PUROTHIONIN"/>
</dbReference>
<dbReference type="OMA" id="NCKAVCE"/>
<evidence type="ECO:0000313" key="7">
    <source>
        <dbReference type="EMBL" id="KAF5777520.1"/>
    </source>
</evidence>
<dbReference type="Pfam" id="PF00304">
    <property type="entry name" value="Gamma-thionin"/>
    <property type="match status" value="1"/>
</dbReference>
<name>A0A251T0U6_HELAN</name>
<dbReference type="GO" id="GO:0006952">
    <property type="term" value="P:defense response"/>
    <property type="evidence" value="ECO:0000318"/>
    <property type="project" value="GO_Central"/>
</dbReference>
<dbReference type="STRING" id="4232.A0A251T0U6"/>
<dbReference type="SUPFAM" id="SSF57095">
    <property type="entry name" value="Scorpion toxin-like"/>
    <property type="match status" value="1"/>
</dbReference>
<keyword evidence="9" id="KW-1185">Reference proteome</keyword>
<dbReference type="InParanoid" id="A0A251T0U6"/>
<proteinExistence type="predicted"/>
<evidence type="ECO:0000313" key="8">
    <source>
        <dbReference type="EMBL" id="OTG04747.1"/>
    </source>
</evidence>
<dbReference type="SMART" id="SM00505">
    <property type="entry name" value="Knot1"/>
    <property type="match status" value="1"/>
</dbReference>
<dbReference type="InterPro" id="IPR036574">
    <property type="entry name" value="Scorpion_toxin-like_sf"/>
</dbReference>
<evidence type="ECO:0000256" key="4">
    <source>
        <dbReference type="ARBA" id="ARBA00023157"/>
    </source>
</evidence>
<dbReference type="EMBL" id="MNCJ02000327">
    <property type="protein sequence ID" value="KAF5777520.1"/>
    <property type="molecule type" value="Genomic_DNA"/>
</dbReference>
<comment type="subcellular location">
    <subcellularLocation>
        <location evidence="1">Secreted</location>
    </subcellularLocation>
</comment>
<sequence length="78" mass="8683">MKPSMKQFATLLLVVMCLMANEMGGPVVVEGRICESPSHKFKGICLSDTNCSSVCQSEGFPWGKCIGFRRRCFCLREC</sequence>
<dbReference type="PROSITE" id="PS00940">
    <property type="entry name" value="GAMMA_THIONIN"/>
    <property type="match status" value="1"/>
</dbReference>
<evidence type="ECO:0000259" key="6">
    <source>
        <dbReference type="SMART" id="SM00505"/>
    </source>
</evidence>
<dbReference type="InterPro" id="IPR003614">
    <property type="entry name" value="Knottins"/>
</dbReference>
<dbReference type="GO" id="GO:0005576">
    <property type="term" value="C:extracellular region"/>
    <property type="evidence" value="ECO:0007669"/>
    <property type="project" value="UniProtKB-SubCell"/>
</dbReference>
<organism evidence="8 9">
    <name type="scientific">Helianthus annuus</name>
    <name type="common">Common sunflower</name>
    <dbReference type="NCBI Taxonomy" id="4232"/>
    <lineage>
        <taxon>Eukaryota</taxon>
        <taxon>Viridiplantae</taxon>
        <taxon>Streptophyta</taxon>
        <taxon>Embryophyta</taxon>
        <taxon>Tracheophyta</taxon>
        <taxon>Spermatophyta</taxon>
        <taxon>Magnoliopsida</taxon>
        <taxon>eudicotyledons</taxon>
        <taxon>Gunneridae</taxon>
        <taxon>Pentapetalae</taxon>
        <taxon>asterids</taxon>
        <taxon>campanulids</taxon>
        <taxon>Asterales</taxon>
        <taxon>Asteraceae</taxon>
        <taxon>Asteroideae</taxon>
        <taxon>Heliantheae alliance</taxon>
        <taxon>Heliantheae</taxon>
        <taxon>Helianthus</taxon>
    </lineage>
</organism>
<protein>
    <submittedName>
        <fullName evidence="7">Defensin, plant, knottin, scorpion toxin-like superfamily</fullName>
    </submittedName>
    <submittedName>
        <fullName evidence="8">Putative defensin-like protein</fullName>
    </submittedName>
</protein>
<feature type="signal peptide" evidence="5">
    <location>
        <begin position="1"/>
        <end position="20"/>
    </location>
</feature>
<evidence type="ECO:0000256" key="3">
    <source>
        <dbReference type="ARBA" id="ARBA00022729"/>
    </source>
</evidence>
<dbReference type="Gene3D" id="3.30.30.10">
    <property type="entry name" value="Knottin, scorpion toxin-like"/>
    <property type="match status" value="1"/>
</dbReference>
<dbReference type="FunCoup" id="A0A251T0U6">
    <property type="interactions" value="1355"/>
</dbReference>